<evidence type="ECO:0000259" key="3">
    <source>
        <dbReference type="PROSITE" id="PS50405"/>
    </source>
</evidence>
<dbReference type="InterPro" id="IPR040079">
    <property type="entry name" value="Glutathione_S-Trfase"/>
</dbReference>
<dbReference type="SUPFAM" id="SSF47616">
    <property type="entry name" value="GST C-terminal domain-like"/>
    <property type="match status" value="2"/>
</dbReference>
<dbReference type="PANTHER" id="PTHR43969:SF9">
    <property type="entry name" value="GLUTATHIONE S TRANSFERASE D10, ISOFORM A-RELATED"/>
    <property type="match status" value="1"/>
</dbReference>
<feature type="domain" description="GST N-terminal" evidence="2">
    <location>
        <begin position="1"/>
        <end position="82"/>
    </location>
</feature>
<dbReference type="GO" id="GO:0006749">
    <property type="term" value="P:glutathione metabolic process"/>
    <property type="evidence" value="ECO:0007669"/>
    <property type="project" value="TreeGrafter"/>
</dbReference>
<dbReference type="InterPro" id="IPR004046">
    <property type="entry name" value="GST_C"/>
</dbReference>
<dbReference type="CDD" id="cd03045">
    <property type="entry name" value="GST_N_Delta_Epsilon"/>
    <property type="match status" value="2"/>
</dbReference>
<dbReference type="SFLD" id="SFLDG00358">
    <property type="entry name" value="Main_(cytGST)"/>
    <property type="match status" value="2"/>
</dbReference>
<organism evidence="4">
    <name type="scientific">Papilio xuthus</name>
    <name type="common">Asian swallowtail butterfly</name>
    <dbReference type="NCBI Taxonomy" id="66420"/>
    <lineage>
        <taxon>Eukaryota</taxon>
        <taxon>Metazoa</taxon>
        <taxon>Ecdysozoa</taxon>
        <taxon>Arthropoda</taxon>
        <taxon>Hexapoda</taxon>
        <taxon>Insecta</taxon>
        <taxon>Pterygota</taxon>
        <taxon>Neoptera</taxon>
        <taxon>Endopterygota</taxon>
        <taxon>Lepidoptera</taxon>
        <taxon>Glossata</taxon>
        <taxon>Ditrysia</taxon>
        <taxon>Papilionoidea</taxon>
        <taxon>Papilionidae</taxon>
        <taxon>Papilioninae</taxon>
        <taxon>Papilio</taxon>
    </lineage>
</organism>
<dbReference type="RefSeq" id="XP_013163981.1">
    <property type="nucleotide sequence ID" value="XM_013308527.1"/>
</dbReference>
<dbReference type="Gene3D" id="3.40.30.10">
    <property type="entry name" value="Glutaredoxin"/>
    <property type="match status" value="2"/>
</dbReference>
<evidence type="ECO:0000259" key="2">
    <source>
        <dbReference type="PROSITE" id="PS50404"/>
    </source>
</evidence>
<accession>A0AAJ6Z294</accession>
<feature type="domain" description="GST N-terminal" evidence="2">
    <location>
        <begin position="224"/>
        <end position="305"/>
    </location>
</feature>
<dbReference type="SUPFAM" id="SSF52833">
    <property type="entry name" value="Thioredoxin-like"/>
    <property type="match status" value="2"/>
</dbReference>
<dbReference type="PROSITE" id="PS50405">
    <property type="entry name" value="GST_CTER"/>
    <property type="match status" value="2"/>
</dbReference>
<dbReference type="Proteomes" id="UP000694872">
    <property type="component" value="Unplaced"/>
</dbReference>
<sequence length="442" mass="49530">MAIDLYYTPGSAPCRAVLLFAAALNINVNHNLVDLRAGEQLKPDFLKLNPQHTVPTIVDDGFSLWESRAIGRYLVNQYGGDSELYPKDPKARAVVDQRLDFDLGSLYPKFAQYFYPQIFGGQPANEEHLKQLKGSLDFLNTFLEGSKYAAGEGLTLADLSLVATVSTIDTAGISIAEYPNVVRWYELVKKTAPNYEEANGKGLKMFKLMIDNLKPKTELLLVTMPIDFYHSKASAPCRFVELVAAALHVPLNRKQVDLMAGEHMRPEYIKMNPQHNIPTIVDDGFVLWESRAIGRYLVNKYGGDSSLYPKDPQARAVIDQRLDFDIGTLYARFYQYFYPQVLEGKSADEGALKKLHEAFAMLNTFLEKNKYVAGEELTLADLSVVANVSTIDSVGISIAEYPNILRWFDLVKNTAPDYEEANGKGVQEYKEVIGKLRSLNSN</sequence>
<comment type="subunit">
    <text evidence="1">Homodimer.</text>
</comment>
<dbReference type="InterPro" id="IPR036249">
    <property type="entry name" value="Thioredoxin-like_sf"/>
</dbReference>
<dbReference type="InterPro" id="IPR036282">
    <property type="entry name" value="Glutathione-S-Trfase_C_sf"/>
</dbReference>
<dbReference type="GeneID" id="106115209"/>
<feature type="domain" description="GST C-terminal" evidence="3">
    <location>
        <begin position="311"/>
        <end position="432"/>
    </location>
</feature>
<dbReference type="FunFam" id="1.20.1050.10:FF:000007">
    <property type="entry name" value="Glutathione S-transferase 1-1"/>
    <property type="match status" value="2"/>
</dbReference>
<dbReference type="PROSITE" id="PS50404">
    <property type="entry name" value="GST_NTER"/>
    <property type="match status" value="2"/>
</dbReference>
<dbReference type="FunFam" id="3.40.30.10:FF:000034">
    <property type="entry name" value="glutathione S-transferase 1"/>
    <property type="match status" value="2"/>
</dbReference>
<gene>
    <name evidence="4" type="primary">LOC106115209</name>
</gene>
<dbReference type="InterPro" id="IPR004045">
    <property type="entry name" value="Glutathione_S-Trfase_N"/>
</dbReference>
<dbReference type="Gene3D" id="1.20.1050.10">
    <property type="match status" value="2"/>
</dbReference>
<dbReference type="KEGG" id="pxu:106115209"/>
<dbReference type="Pfam" id="PF02798">
    <property type="entry name" value="GST_N"/>
    <property type="match status" value="2"/>
</dbReference>
<reference evidence="4" key="1">
    <citation type="submission" date="2025-08" db="UniProtKB">
        <authorList>
            <consortium name="RefSeq"/>
        </authorList>
    </citation>
    <scope>IDENTIFICATION</scope>
</reference>
<dbReference type="CDD" id="cd03177">
    <property type="entry name" value="GST_C_Delta_Epsilon"/>
    <property type="match status" value="2"/>
</dbReference>
<dbReference type="SFLD" id="SFLDS00019">
    <property type="entry name" value="Glutathione_Transferase_(cytos"/>
    <property type="match status" value="2"/>
</dbReference>
<protein>
    <submittedName>
        <fullName evidence="4">Uncharacterized protein LOC106115209</fullName>
    </submittedName>
</protein>
<dbReference type="SMR" id="A0AAJ6Z294"/>
<dbReference type="Pfam" id="PF00043">
    <property type="entry name" value="GST_C"/>
    <property type="match status" value="2"/>
</dbReference>
<proteinExistence type="predicted"/>
<evidence type="ECO:0000313" key="4">
    <source>
        <dbReference type="RefSeq" id="XP_013163981.1"/>
    </source>
</evidence>
<dbReference type="InterPro" id="IPR010987">
    <property type="entry name" value="Glutathione-S-Trfase_C-like"/>
</dbReference>
<name>A0AAJ6Z294_PAPXU</name>
<dbReference type="AlphaFoldDB" id="A0AAJ6Z294"/>
<dbReference type="PANTHER" id="PTHR43969">
    <property type="entry name" value="GLUTATHIONE S TRANSFERASE D10, ISOFORM A-RELATED"/>
    <property type="match status" value="1"/>
</dbReference>
<dbReference type="GO" id="GO:0004364">
    <property type="term" value="F:glutathione transferase activity"/>
    <property type="evidence" value="ECO:0007669"/>
    <property type="project" value="TreeGrafter"/>
</dbReference>
<feature type="domain" description="GST C-terminal" evidence="3">
    <location>
        <begin position="88"/>
        <end position="219"/>
    </location>
</feature>
<dbReference type="SFLD" id="SFLDG01153">
    <property type="entry name" value="Main.4:_Theta-like"/>
    <property type="match status" value="2"/>
</dbReference>
<evidence type="ECO:0000256" key="1">
    <source>
        <dbReference type="ARBA" id="ARBA00011738"/>
    </source>
</evidence>